<dbReference type="InterPro" id="IPR042221">
    <property type="entry name" value="Leu/Phe-tRNA_Trfase_N"/>
</dbReference>
<sequence>MAISWLGISADSPFPPVDQATSHGLLAAGGDLSLTRLLNAYRQGIFPWFNAYDPILWWSPNPRMVFQTDNLHISKSLKKALRQKPFHITFDQDFGAVMQACAAPRQAKVPAEQHETWIHNEMIAAYTALHQAGYAHSVECWQDEQLVGGIYGVSIGKMFFGESMFSYQTNASKIALVALARQLRMWGYPLIDCQVYSEHLSRLGAMTLPRESFVHQVQQLCSLPGQSGNWQTITSPFNYEP</sequence>
<protein>
    <recommendedName>
        <fullName evidence="4">Leucyl/phenylalanyl-tRNA--protein transferase</fullName>
        <ecNumber evidence="4">2.3.2.6</ecNumber>
    </recommendedName>
    <alternativeName>
        <fullName evidence="4">L/F-transferase</fullName>
    </alternativeName>
    <alternativeName>
        <fullName evidence="4">Leucyltransferase</fullName>
    </alternativeName>
    <alternativeName>
        <fullName evidence="4">Phenyalanyltransferase</fullName>
    </alternativeName>
</protein>
<dbReference type="RefSeq" id="WP_069295712.1">
    <property type="nucleotide sequence ID" value="NZ_MCRI01000009.1"/>
</dbReference>
<dbReference type="SUPFAM" id="SSF55729">
    <property type="entry name" value="Acyl-CoA N-acyltransferases (Nat)"/>
    <property type="match status" value="1"/>
</dbReference>
<keyword evidence="6" id="KW-1185">Reference proteome</keyword>
<comment type="subcellular location">
    <subcellularLocation>
        <location evidence="4">Cytoplasm</location>
    </subcellularLocation>
</comment>
<dbReference type="GO" id="GO:0030163">
    <property type="term" value="P:protein catabolic process"/>
    <property type="evidence" value="ECO:0007669"/>
    <property type="project" value="UniProtKB-UniRule"/>
</dbReference>
<dbReference type="EMBL" id="MCRI01000009">
    <property type="protein sequence ID" value="ODN67154.1"/>
    <property type="molecule type" value="Genomic_DNA"/>
</dbReference>
<dbReference type="STRING" id="291169.A9E74_01226"/>
<dbReference type="Proteomes" id="UP000094379">
    <property type="component" value="Unassembled WGS sequence"/>
</dbReference>
<dbReference type="Pfam" id="PF03588">
    <property type="entry name" value="Leu_Phe_trans"/>
    <property type="match status" value="1"/>
</dbReference>
<dbReference type="EC" id="2.3.2.6" evidence="4"/>
<accession>A0A1E3GT20</accession>
<comment type="catalytic activity">
    <reaction evidence="4">
        <text>N-terminal L-lysyl-[protein] + L-leucyl-tRNA(Leu) = N-terminal L-leucyl-L-lysyl-[protein] + tRNA(Leu) + H(+)</text>
        <dbReference type="Rhea" id="RHEA:12340"/>
        <dbReference type="Rhea" id="RHEA-COMP:9613"/>
        <dbReference type="Rhea" id="RHEA-COMP:9622"/>
        <dbReference type="Rhea" id="RHEA-COMP:12670"/>
        <dbReference type="Rhea" id="RHEA-COMP:12671"/>
        <dbReference type="ChEBI" id="CHEBI:15378"/>
        <dbReference type="ChEBI" id="CHEBI:65249"/>
        <dbReference type="ChEBI" id="CHEBI:78442"/>
        <dbReference type="ChEBI" id="CHEBI:78494"/>
        <dbReference type="ChEBI" id="CHEBI:133043"/>
        <dbReference type="EC" id="2.3.2.6"/>
    </reaction>
</comment>
<dbReference type="NCBIfam" id="TIGR00667">
    <property type="entry name" value="aat"/>
    <property type="match status" value="1"/>
</dbReference>
<comment type="catalytic activity">
    <reaction evidence="4">
        <text>L-phenylalanyl-tRNA(Phe) + an N-terminal L-alpha-aminoacyl-[protein] = an N-terminal L-phenylalanyl-L-alpha-aminoacyl-[protein] + tRNA(Phe)</text>
        <dbReference type="Rhea" id="RHEA:43632"/>
        <dbReference type="Rhea" id="RHEA-COMP:9668"/>
        <dbReference type="Rhea" id="RHEA-COMP:9699"/>
        <dbReference type="Rhea" id="RHEA-COMP:10636"/>
        <dbReference type="Rhea" id="RHEA-COMP:10637"/>
        <dbReference type="ChEBI" id="CHEBI:78442"/>
        <dbReference type="ChEBI" id="CHEBI:78531"/>
        <dbReference type="ChEBI" id="CHEBI:78597"/>
        <dbReference type="ChEBI" id="CHEBI:83561"/>
        <dbReference type="EC" id="2.3.2.6"/>
    </reaction>
</comment>
<evidence type="ECO:0000256" key="4">
    <source>
        <dbReference type="HAMAP-Rule" id="MF_00688"/>
    </source>
</evidence>
<gene>
    <name evidence="4 5" type="primary">aat</name>
    <name evidence="5" type="ORF">A9E74_01226</name>
</gene>
<dbReference type="Gene3D" id="3.40.630.70">
    <property type="entry name" value="Leucyl/phenylalanyl-tRNA-protein transferase, C-terminal domain"/>
    <property type="match status" value="1"/>
</dbReference>
<comment type="function">
    <text evidence="4">Functions in the N-end rule pathway of protein degradation where it conjugates Leu, Phe and, less efficiently, Met from aminoacyl-tRNAs to the N-termini of proteins containing an N-terminal arginine or lysine.</text>
</comment>
<organism evidence="5 6">
    <name type="scientific">Methylophaga muralis</name>
    <dbReference type="NCBI Taxonomy" id="291169"/>
    <lineage>
        <taxon>Bacteria</taxon>
        <taxon>Pseudomonadati</taxon>
        <taxon>Pseudomonadota</taxon>
        <taxon>Gammaproteobacteria</taxon>
        <taxon>Thiotrichales</taxon>
        <taxon>Piscirickettsiaceae</taxon>
        <taxon>Methylophaga</taxon>
    </lineage>
</organism>
<dbReference type="InterPro" id="IPR042203">
    <property type="entry name" value="Leu/Phe-tRNA_Trfase_C"/>
</dbReference>
<evidence type="ECO:0000256" key="2">
    <source>
        <dbReference type="ARBA" id="ARBA00022679"/>
    </source>
</evidence>
<name>A0A1E3GT20_9GAMM</name>
<dbReference type="HAMAP" id="MF_00688">
    <property type="entry name" value="Leu_Phe_trans"/>
    <property type="match status" value="1"/>
</dbReference>
<keyword evidence="2 4" id="KW-0808">Transferase</keyword>
<comment type="catalytic activity">
    <reaction evidence="4">
        <text>N-terminal L-arginyl-[protein] + L-leucyl-tRNA(Leu) = N-terminal L-leucyl-L-arginyl-[protein] + tRNA(Leu) + H(+)</text>
        <dbReference type="Rhea" id="RHEA:50416"/>
        <dbReference type="Rhea" id="RHEA-COMP:9613"/>
        <dbReference type="Rhea" id="RHEA-COMP:9622"/>
        <dbReference type="Rhea" id="RHEA-COMP:12672"/>
        <dbReference type="Rhea" id="RHEA-COMP:12673"/>
        <dbReference type="ChEBI" id="CHEBI:15378"/>
        <dbReference type="ChEBI" id="CHEBI:64719"/>
        <dbReference type="ChEBI" id="CHEBI:78442"/>
        <dbReference type="ChEBI" id="CHEBI:78494"/>
        <dbReference type="ChEBI" id="CHEBI:133044"/>
        <dbReference type="EC" id="2.3.2.6"/>
    </reaction>
</comment>
<comment type="similarity">
    <text evidence="4">Belongs to the L/F-transferase family.</text>
</comment>
<dbReference type="InterPro" id="IPR016181">
    <property type="entry name" value="Acyl_CoA_acyltransferase"/>
</dbReference>
<comment type="caution">
    <text evidence="5">The sequence shown here is derived from an EMBL/GenBank/DDBJ whole genome shotgun (WGS) entry which is preliminary data.</text>
</comment>
<dbReference type="Gene3D" id="3.30.70.3550">
    <property type="entry name" value="Leucyl/phenylalanyl-tRNA-protein transferase, N-terminal domain"/>
    <property type="match status" value="1"/>
</dbReference>
<evidence type="ECO:0000313" key="6">
    <source>
        <dbReference type="Proteomes" id="UP000094379"/>
    </source>
</evidence>
<keyword evidence="3 4" id="KW-0012">Acyltransferase</keyword>
<dbReference type="PANTHER" id="PTHR30098">
    <property type="entry name" value="LEUCYL/PHENYLALANYL-TRNA--PROTEIN TRANSFERASE"/>
    <property type="match status" value="1"/>
</dbReference>
<keyword evidence="1 4" id="KW-0963">Cytoplasm</keyword>
<dbReference type="GO" id="GO:0008914">
    <property type="term" value="F:leucyl-tRNA--protein transferase activity"/>
    <property type="evidence" value="ECO:0007669"/>
    <property type="project" value="UniProtKB-UniRule"/>
</dbReference>
<reference evidence="5 6" key="1">
    <citation type="submission" date="2016-07" db="EMBL/GenBank/DDBJ databases">
        <title>Draft Genome Sequence of Methylophaga muralis Bur 1.</title>
        <authorList>
            <person name="Vasilenko O.V."/>
            <person name="Doronina N.V."/>
            <person name="Shmareva M.N."/>
            <person name="Tarlachkov S.V."/>
            <person name="Mustakhimov I."/>
            <person name="Trotsenko Y.A."/>
        </authorList>
    </citation>
    <scope>NUCLEOTIDE SEQUENCE [LARGE SCALE GENOMIC DNA]</scope>
    <source>
        <strain evidence="5 6">Bur 1</strain>
    </source>
</reference>
<evidence type="ECO:0000256" key="1">
    <source>
        <dbReference type="ARBA" id="ARBA00022490"/>
    </source>
</evidence>
<proteinExistence type="inferred from homology"/>
<dbReference type="InterPro" id="IPR004616">
    <property type="entry name" value="Leu/Phe-tRNA_Trfase"/>
</dbReference>
<dbReference type="GO" id="GO:0005737">
    <property type="term" value="C:cytoplasm"/>
    <property type="evidence" value="ECO:0007669"/>
    <property type="project" value="UniProtKB-SubCell"/>
</dbReference>
<evidence type="ECO:0000256" key="3">
    <source>
        <dbReference type="ARBA" id="ARBA00023315"/>
    </source>
</evidence>
<dbReference type="PATRIC" id="fig|291169.3.peg.1230"/>
<evidence type="ECO:0000313" key="5">
    <source>
        <dbReference type="EMBL" id="ODN67154.1"/>
    </source>
</evidence>
<dbReference type="AlphaFoldDB" id="A0A1E3GT20"/>
<dbReference type="FunFam" id="3.40.630.70:FF:000001">
    <property type="entry name" value="Leucyl/phenylalanyl-tRNA--protein transferase"/>
    <property type="match status" value="1"/>
</dbReference>
<dbReference type="PANTHER" id="PTHR30098:SF2">
    <property type="entry name" value="LEUCYL_PHENYLALANYL-TRNA--PROTEIN TRANSFERASE"/>
    <property type="match status" value="1"/>
</dbReference>